<evidence type="ECO:0000313" key="3">
    <source>
        <dbReference type="EMBL" id="RUP46190.1"/>
    </source>
</evidence>
<comment type="caution">
    <text evidence="3">The sequence shown here is derived from an EMBL/GenBank/DDBJ whole genome shotgun (WGS) entry which is preliminary data.</text>
</comment>
<feature type="compositionally biased region" description="Polar residues" evidence="1">
    <location>
        <begin position="603"/>
        <end position="612"/>
    </location>
</feature>
<keyword evidence="2" id="KW-0472">Membrane</keyword>
<keyword evidence="2" id="KW-1133">Transmembrane helix</keyword>
<feature type="compositionally biased region" description="Acidic residues" evidence="1">
    <location>
        <begin position="163"/>
        <end position="188"/>
    </location>
</feature>
<gene>
    <name evidence="3" type="ORF">BC936DRAFT_147238</name>
</gene>
<feature type="region of interest" description="Disordered" evidence="1">
    <location>
        <begin position="603"/>
        <end position="642"/>
    </location>
</feature>
<feature type="transmembrane region" description="Helical" evidence="2">
    <location>
        <begin position="531"/>
        <end position="550"/>
    </location>
</feature>
<evidence type="ECO:0000313" key="4">
    <source>
        <dbReference type="Proteomes" id="UP000268093"/>
    </source>
</evidence>
<protein>
    <submittedName>
        <fullName evidence="3">Uncharacterized protein</fullName>
    </submittedName>
</protein>
<organism evidence="3 4">
    <name type="scientific">Jimgerdemannia flammicorona</name>
    <dbReference type="NCBI Taxonomy" id="994334"/>
    <lineage>
        <taxon>Eukaryota</taxon>
        <taxon>Fungi</taxon>
        <taxon>Fungi incertae sedis</taxon>
        <taxon>Mucoromycota</taxon>
        <taxon>Mucoromycotina</taxon>
        <taxon>Endogonomycetes</taxon>
        <taxon>Endogonales</taxon>
        <taxon>Endogonaceae</taxon>
        <taxon>Jimgerdemannia</taxon>
    </lineage>
</organism>
<reference evidence="3 4" key="1">
    <citation type="journal article" date="2018" name="New Phytol.">
        <title>Phylogenomics of Endogonaceae and evolution of mycorrhizas within Mucoromycota.</title>
        <authorList>
            <person name="Chang Y."/>
            <person name="Desiro A."/>
            <person name="Na H."/>
            <person name="Sandor L."/>
            <person name="Lipzen A."/>
            <person name="Clum A."/>
            <person name="Barry K."/>
            <person name="Grigoriev I.V."/>
            <person name="Martin F.M."/>
            <person name="Stajich J.E."/>
            <person name="Smith M.E."/>
            <person name="Bonito G."/>
            <person name="Spatafora J.W."/>
        </authorList>
    </citation>
    <scope>NUCLEOTIDE SEQUENCE [LARGE SCALE GENOMIC DNA]</scope>
    <source>
        <strain evidence="3 4">GMNB39</strain>
    </source>
</reference>
<feature type="region of interest" description="Disordered" evidence="1">
    <location>
        <begin position="1"/>
        <end position="26"/>
    </location>
</feature>
<feature type="compositionally biased region" description="Acidic residues" evidence="1">
    <location>
        <begin position="137"/>
        <end position="147"/>
    </location>
</feature>
<evidence type="ECO:0000256" key="2">
    <source>
        <dbReference type="SAM" id="Phobius"/>
    </source>
</evidence>
<sequence>MPKKKAPYRHAAPAPKPYTRSQAKAVGKIETPVTTMSPQTSSEYFRVTPASEYSQIGFYEFRQHQKDFTFCFRKEAAKFMLELRRFSGSESDKVRNSCQLLLKNFKNHRQRFLSVHTFWKRIEKTTMKSHSVKGGNDDNDDGNDDDNSSGNDNGADNDGRDVDDNDSGDDNDDDGADDDVGDNDDNDSSDNKDDSGDDNDDDGADDDEGEDVGKELREDKSYINPVANKTAPPMLTSYHRKEIKMAFNRMPKAQMWRLESGTIVEEELYKIGKGLNYEHFGYIISSGTHSFILDTEDDNVRNHFNDKDFQEITAAPQPSVPQLSEDVAEYLSRFSTKMKIADVRETLFSQDERFGRGYTKDAYHDLDYIRYALYTVVREIEGGHLQDNNLESWYNCHIWHAIFDQGFGNLPRISVVRGESTIMSTALRKNGHRKSNDRRKVGHRGDWVLRSVGNGDRDEFGVGEAAKQWTDNFSTKFMKEAGLKVPKALKDMLTKLMRKADWKPELCSRMQTVGIIHSGEYFMTKLNRNEVGMLTCYLLFIGLIMMPIFMDCPGGFVCRIQRGEIMEVPNCEERITALLPILAEILNIKRAVQETAKALSTRVPTTATSFQEMRQGKRRKEERAMPVCMTTPTKPKQKRPRQ</sequence>
<evidence type="ECO:0000256" key="1">
    <source>
        <dbReference type="SAM" id="MobiDB-lite"/>
    </source>
</evidence>
<feature type="compositionally biased region" description="Acidic residues" evidence="1">
    <location>
        <begin position="195"/>
        <end position="210"/>
    </location>
</feature>
<feature type="compositionally biased region" description="Basic and acidic residues" evidence="1">
    <location>
        <begin position="211"/>
        <end position="221"/>
    </location>
</feature>
<dbReference type="Proteomes" id="UP000268093">
    <property type="component" value="Unassembled WGS sequence"/>
</dbReference>
<proteinExistence type="predicted"/>
<dbReference type="EMBL" id="RBNI01006185">
    <property type="protein sequence ID" value="RUP46190.1"/>
    <property type="molecule type" value="Genomic_DNA"/>
</dbReference>
<feature type="region of interest" description="Disordered" evidence="1">
    <location>
        <begin position="128"/>
        <end position="230"/>
    </location>
</feature>
<dbReference type="OrthoDB" id="2427805at2759"/>
<accession>A0A433D5T2</accession>
<keyword evidence="4" id="KW-1185">Reference proteome</keyword>
<keyword evidence="2" id="KW-0812">Transmembrane</keyword>
<dbReference type="AlphaFoldDB" id="A0A433D5T2"/>
<name>A0A433D5T2_9FUNG</name>